<evidence type="ECO:0000256" key="7">
    <source>
        <dbReference type="ARBA" id="ARBA00022833"/>
    </source>
</evidence>
<name>G7K7Y6_MEDTR</name>
<protein>
    <recommendedName>
        <fullName evidence="2">RING-type E3 ubiquitin transferase</fullName>
        <ecNumber evidence="2">2.3.2.27</ecNumber>
    </recommendedName>
</protein>
<feature type="domain" description="E3 ubiquitin-protein ligase RNF126-like zinc-ribbon" evidence="9">
    <location>
        <begin position="32"/>
        <end position="66"/>
    </location>
</feature>
<evidence type="ECO:0000256" key="3">
    <source>
        <dbReference type="ARBA" id="ARBA00022679"/>
    </source>
</evidence>
<reference evidence="10 12" key="2">
    <citation type="journal article" date="2014" name="BMC Genomics">
        <title>An improved genome release (version Mt4.0) for the model legume Medicago truncatula.</title>
        <authorList>
            <person name="Tang H."/>
            <person name="Krishnakumar V."/>
            <person name="Bidwell S."/>
            <person name="Rosen B."/>
            <person name="Chan A."/>
            <person name="Zhou S."/>
            <person name="Gentzbittel L."/>
            <person name="Childs K.L."/>
            <person name="Yandell M."/>
            <person name="Gundlach H."/>
            <person name="Mayer K.F."/>
            <person name="Schwartz D.C."/>
            <person name="Town C.D."/>
        </authorList>
    </citation>
    <scope>GENOME REANNOTATION</scope>
    <source>
        <strain evidence="11 12">cv. Jemalong A17</strain>
    </source>
</reference>
<evidence type="ECO:0000256" key="5">
    <source>
        <dbReference type="ARBA" id="ARBA00022771"/>
    </source>
</evidence>
<evidence type="ECO:0000256" key="1">
    <source>
        <dbReference type="ARBA" id="ARBA00000900"/>
    </source>
</evidence>
<keyword evidence="5 10" id="KW-0863">Zinc-finger</keyword>
<dbReference type="GO" id="GO:0061630">
    <property type="term" value="F:ubiquitin protein ligase activity"/>
    <property type="evidence" value="ECO:0007669"/>
    <property type="project" value="UniProtKB-EC"/>
</dbReference>
<proteinExistence type="predicted"/>
<accession>G7K7Y6</accession>
<keyword evidence="6" id="KW-0833">Ubl conjugation pathway</keyword>
<feature type="region of interest" description="Disordered" evidence="8">
    <location>
        <begin position="1"/>
        <end position="22"/>
    </location>
</feature>
<dbReference type="EnsemblPlants" id="AES93891">
    <property type="protein sequence ID" value="AES93891"/>
    <property type="gene ID" value="MTR_5g008660"/>
</dbReference>
<sequence length="92" mass="10421">MTKNQSKPQINHHSPPHHFRNTVSATTETLPPYWCYHCEKQVFVKTITNLPDLICSDCKNGFVESIPTPSHSRSPSSSSDDFNFGSQFLQDP</sequence>
<evidence type="ECO:0000259" key="9">
    <source>
        <dbReference type="Pfam" id="PF14369"/>
    </source>
</evidence>
<feature type="compositionally biased region" description="Polar residues" evidence="8">
    <location>
        <begin position="80"/>
        <end position="92"/>
    </location>
</feature>
<gene>
    <name evidence="10" type="ordered locus">MTR_5g008660</name>
</gene>
<feature type="region of interest" description="Disordered" evidence="8">
    <location>
        <begin position="66"/>
        <end position="92"/>
    </location>
</feature>
<evidence type="ECO:0000256" key="8">
    <source>
        <dbReference type="SAM" id="MobiDB-lite"/>
    </source>
</evidence>
<evidence type="ECO:0000256" key="2">
    <source>
        <dbReference type="ARBA" id="ARBA00012483"/>
    </source>
</evidence>
<keyword evidence="3" id="KW-0808">Transferase</keyword>
<dbReference type="AlphaFoldDB" id="G7K7Y6"/>
<dbReference type="Proteomes" id="UP000002051">
    <property type="component" value="Chromosome 5"/>
</dbReference>
<keyword evidence="4" id="KW-0479">Metal-binding</keyword>
<reference evidence="10 12" key="1">
    <citation type="journal article" date="2011" name="Nature">
        <title>The Medicago genome provides insight into the evolution of rhizobial symbioses.</title>
        <authorList>
            <person name="Young N.D."/>
            <person name="Debelle F."/>
            <person name="Oldroyd G.E."/>
            <person name="Geurts R."/>
            <person name="Cannon S.B."/>
            <person name="Udvardi M.K."/>
            <person name="Benedito V.A."/>
            <person name="Mayer K.F."/>
            <person name="Gouzy J."/>
            <person name="Schoof H."/>
            <person name="Van de Peer Y."/>
            <person name="Proost S."/>
            <person name="Cook D.R."/>
            <person name="Meyers B.C."/>
            <person name="Spannagl M."/>
            <person name="Cheung F."/>
            <person name="De Mita S."/>
            <person name="Krishnakumar V."/>
            <person name="Gundlach H."/>
            <person name="Zhou S."/>
            <person name="Mudge J."/>
            <person name="Bharti A.K."/>
            <person name="Murray J.D."/>
            <person name="Naoumkina M.A."/>
            <person name="Rosen B."/>
            <person name="Silverstein K.A."/>
            <person name="Tang H."/>
            <person name="Rombauts S."/>
            <person name="Zhao P.X."/>
            <person name="Zhou P."/>
            <person name="Barbe V."/>
            <person name="Bardou P."/>
            <person name="Bechner M."/>
            <person name="Bellec A."/>
            <person name="Berger A."/>
            <person name="Berges H."/>
            <person name="Bidwell S."/>
            <person name="Bisseling T."/>
            <person name="Choisne N."/>
            <person name="Couloux A."/>
            <person name="Denny R."/>
            <person name="Deshpande S."/>
            <person name="Dai X."/>
            <person name="Doyle J.J."/>
            <person name="Dudez A.M."/>
            <person name="Farmer A.D."/>
            <person name="Fouteau S."/>
            <person name="Franken C."/>
            <person name="Gibelin C."/>
            <person name="Gish J."/>
            <person name="Goldstein S."/>
            <person name="Gonzalez A.J."/>
            <person name="Green P.J."/>
            <person name="Hallab A."/>
            <person name="Hartog M."/>
            <person name="Hua A."/>
            <person name="Humphray S.J."/>
            <person name="Jeong D.H."/>
            <person name="Jing Y."/>
            <person name="Jocker A."/>
            <person name="Kenton S.M."/>
            <person name="Kim D.J."/>
            <person name="Klee K."/>
            <person name="Lai H."/>
            <person name="Lang C."/>
            <person name="Lin S."/>
            <person name="Macmil S.L."/>
            <person name="Magdelenat G."/>
            <person name="Matthews L."/>
            <person name="McCorrison J."/>
            <person name="Monaghan E.L."/>
            <person name="Mun J.H."/>
            <person name="Najar F.Z."/>
            <person name="Nicholson C."/>
            <person name="Noirot C."/>
            <person name="O'Bleness M."/>
            <person name="Paule C.R."/>
            <person name="Poulain J."/>
            <person name="Prion F."/>
            <person name="Qin B."/>
            <person name="Qu C."/>
            <person name="Retzel E.F."/>
            <person name="Riddle C."/>
            <person name="Sallet E."/>
            <person name="Samain S."/>
            <person name="Samson N."/>
            <person name="Sanders I."/>
            <person name="Saurat O."/>
            <person name="Scarpelli C."/>
            <person name="Schiex T."/>
            <person name="Segurens B."/>
            <person name="Severin A.J."/>
            <person name="Sherrier D.J."/>
            <person name="Shi R."/>
            <person name="Sims S."/>
            <person name="Singer S.R."/>
            <person name="Sinharoy S."/>
            <person name="Sterck L."/>
            <person name="Viollet A."/>
            <person name="Wang B.B."/>
            <person name="Wang K."/>
            <person name="Wang M."/>
            <person name="Wang X."/>
            <person name="Warfsmann J."/>
            <person name="Weissenbach J."/>
            <person name="White D.D."/>
            <person name="White J.D."/>
            <person name="Wiley G.B."/>
            <person name="Wincker P."/>
            <person name="Xing Y."/>
            <person name="Yang L."/>
            <person name="Yao Z."/>
            <person name="Ying F."/>
            <person name="Zhai J."/>
            <person name="Zhou L."/>
            <person name="Zuber A."/>
            <person name="Denarie J."/>
            <person name="Dixon R.A."/>
            <person name="May G.D."/>
            <person name="Schwartz D.C."/>
            <person name="Rogers J."/>
            <person name="Quetier F."/>
            <person name="Town C.D."/>
            <person name="Roe B.A."/>
        </authorList>
    </citation>
    <scope>NUCLEOTIDE SEQUENCE [LARGE SCALE GENOMIC DNA]</scope>
    <source>
        <strain evidence="10">A17</strain>
        <strain evidence="11 12">cv. Jemalong A17</strain>
    </source>
</reference>
<keyword evidence="7" id="KW-0862">Zinc</keyword>
<dbReference type="PaxDb" id="3880-AES93891"/>
<evidence type="ECO:0000313" key="11">
    <source>
        <dbReference type="EnsemblPlants" id="AES93891"/>
    </source>
</evidence>
<evidence type="ECO:0000313" key="12">
    <source>
        <dbReference type="Proteomes" id="UP000002051"/>
    </source>
</evidence>
<dbReference type="InterPro" id="IPR039525">
    <property type="entry name" value="RNF126-like_zinc-ribbon"/>
</dbReference>
<dbReference type="GO" id="GO:0008270">
    <property type="term" value="F:zinc ion binding"/>
    <property type="evidence" value="ECO:0007669"/>
    <property type="project" value="UniProtKB-KW"/>
</dbReference>
<dbReference type="HOGENOM" id="CLU_2416628_0_0_1"/>
<dbReference type="EMBL" id="CM001221">
    <property type="protein sequence ID" value="AES93891.1"/>
    <property type="molecule type" value="Genomic_DNA"/>
</dbReference>
<evidence type="ECO:0000313" key="10">
    <source>
        <dbReference type="EMBL" id="AES93891.1"/>
    </source>
</evidence>
<feature type="compositionally biased region" description="Polar residues" evidence="8">
    <location>
        <begin position="1"/>
        <end position="12"/>
    </location>
</feature>
<dbReference type="Pfam" id="PF14369">
    <property type="entry name" value="Zn_ribbon_19"/>
    <property type="match status" value="1"/>
</dbReference>
<evidence type="ECO:0000256" key="6">
    <source>
        <dbReference type="ARBA" id="ARBA00022786"/>
    </source>
</evidence>
<evidence type="ECO:0000256" key="4">
    <source>
        <dbReference type="ARBA" id="ARBA00022723"/>
    </source>
</evidence>
<comment type="catalytic activity">
    <reaction evidence="1">
        <text>S-ubiquitinyl-[E2 ubiquitin-conjugating enzyme]-L-cysteine + [acceptor protein]-L-lysine = [E2 ubiquitin-conjugating enzyme]-L-cysteine + N(6)-ubiquitinyl-[acceptor protein]-L-lysine.</text>
        <dbReference type="EC" id="2.3.2.27"/>
    </reaction>
</comment>
<dbReference type="EC" id="2.3.2.27" evidence="2"/>
<organism evidence="10 12">
    <name type="scientific">Medicago truncatula</name>
    <name type="common">Barrel medic</name>
    <name type="synonym">Medicago tribuloides</name>
    <dbReference type="NCBI Taxonomy" id="3880"/>
    <lineage>
        <taxon>Eukaryota</taxon>
        <taxon>Viridiplantae</taxon>
        <taxon>Streptophyta</taxon>
        <taxon>Embryophyta</taxon>
        <taxon>Tracheophyta</taxon>
        <taxon>Spermatophyta</taxon>
        <taxon>Magnoliopsida</taxon>
        <taxon>eudicotyledons</taxon>
        <taxon>Gunneridae</taxon>
        <taxon>Pentapetalae</taxon>
        <taxon>rosids</taxon>
        <taxon>fabids</taxon>
        <taxon>Fabales</taxon>
        <taxon>Fabaceae</taxon>
        <taxon>Papilionoideae</taxon>
        <taxon>50 kb inversion clade</taxon>
        <taxon>NPAAA clade</taxon>
        <taxon>Hologalegina</taxon>
        <taxon>IRL clade</taxon>
        <taxon>Trifolieae</taxon>
        <taxon>Medicago</taxon>
    </lineage>
</organism>
<feature type="compositionally biased region" description="Low complexity" evidence="8">
    <location>
        <begin position="66"/>
        <end position="79"/>
    </location>
</feature>
<reference evidence="11" key="3">
    <citation type="submission" date="2015-04" db="UniProtKB">
        <authorList>
            <consortium name="EnsemblPlants"/>
        </authorList>
    </citation>
    <scope>IDENTIFICATION</scope>
    <source>
        <strain evidence="11">cv. Jemalong A17</strain>
    </source>
</reference>
<keyword evidence="12" id="KW-1185">Reference proteome</keyword>